<evidence type="ECO:0000256" key="1">
    <source>
        <dbReference type="ARBA" id="ARBA00001974"/>
    </source>
</evidence>
<dbReference type="InterPro" id="IPR050260">
    <property type="entry name" value="FAD-bd_OxRdtase"/>
</dbReference>
<evidence type="ECO:0000313" key="5">
    <source>
        <dbReference type="EMBL" id="GAI80956.1"/>
    </source>
</evidence>
<name>X1SPC0_9ZZZZ</name>
<dbReference type="GO" id="GO:0016491">
    <property type="term" value="F:oxidoreductase activity"/>
    <property type="evidence" value="ECO:0007669"/>
    <property type="project" value="InterPro"/>
</dbReference>
<comment type="caution">
    <text evidence="5">The sequence shown here is derived from an EMBL/GenBank/DDBJ whole genome shotgun (WGS) entry which is preliminary data.</text>
</comment>
<keyword evidence="2" id="KW-0285">Flavoprotein</keyword>
<dbReference type="AlphaFoldDB" id="X1SPC0"/>
<gene>
    <name evidence="5" type="ORF">S12H4_21134</name>
</gene>
<dbReference type="PANTHER" id="PTHR43429:SF3">
    <property type="entry name" value="NITRITE REDUCTASE [NAD(P)H]"/>
    <property type="match status" value="1"/>
</dbReference>
<keyword evidence="3" id="KW-0274">FAD</keyword>
<organism evidence="5">
    <name type="scientific">marine sediment metagenome</name>
    <dbReference type="NCBI Taxonomy" id="412755"/>
    <lineage>
        <taxon>unclassified sequences</taxon>
        <taxon>metagenomes</taxon>
        <taxon>ecological metagenomes</taxon>
    </lineage>
</organism>
<evidence type="ECO:0000256" key="3">
    <source>
        <dbReference type="ARBA" id="ARBA00022827"/>
    </source>
</evidence>
<reference evidence="5" key="1">
    <citation type="journal article" date="2014" name="Front. Microbiol.">
        <title>High frequency of phylogenetically diverse reductive dehalogenase-homologous genes in deep subseafloor sedimentary metagenomes.</title>
        <authorList>
            <person name="Kawai M."/>
            <person name="Futagami T."/>
            <person name="Toyoda A."/>
            <person name="Takaki Y."/>
            <person name="Nishi S."/>
            <person name="Hori S."/>
            <person name="Arai W."/>
            <person name="Tsubouchi T."/>
            <person name="Morono Y."/>
            <person name="Uchiyama I."/>
            <person name="Ito T."/>
            <person name="Fujiyama A."/>
            <person name="Inagaki F."/>
            <person name="Takami H."/>
        </authorList>
    </citation>
    <scope>NUCLEOTIDE SEQUENCE</scope>
    <source>
        <strain evidence="5">Expedition CK06-06</strain>
    </source>
</reference>
<sequence>MVTYVIIGNGVAGTTAAEHIRKRDNDGKITLITQEPHSFYSRIRLIDFLADEADVQDLILKKDQWYQESRINLLTNTQVTHIDSKAHTI</sequence>
<dbReference type="InterPro" id="IPR023753">
    <property type="entry name" value="FAD/NAD-binding_dom"/>
</dbReference>
<evidence type="ECO:0000259" key="4">
    <source>
        <dbReference type="Pfam" id="PF07992"/>
    </source>
</evidence>
<proteinExistence type="predicted"/>
<feature type="domain" description="FAD/NAD(P)-binding" evidence="4">
    <location>
        <begin position="4"/>
        <end position="88"/>
    </location>
</feature>
<dbReference type="InterPro" id="IPR036188">
    <property type="entry name" value="FAD/NAD-bd_sf"/>
</dbReference>
<dbReference type="Pfam" id="PF07992">
    <property type="entry name" value="Pyr_redox_2"/>
    <property type="match status" value="1"/>
</dbReference>
<dbReference type="SUPFAM" id="SSF51905">
    <property type="entry name" value="FAD/NAD(P)-binding domain"/>
    <property type="match status" value="1"/>
</dbReference>
<dbReference type="Gene3D" id="3.50.50.60">
    <property type="entry name" value="FAD/NAD(P)-binding domain"/>
    <property type="match status" value="1"/>
</dbReference>
<dbReference type="PANTHER" id="PTHR43429">
    <property type="entry name" value="PYRIDINE NUCLEOTIDE-DISULFIDE OXIDOREDUCTASE DOMAIN-CONTAINING"/>
    <property type="match status" value="1"/>
</dbReference>
<evidence type="ECO:0000256" key="2">
    <source>
        <dbReference type="ARBA" id="ARBA00022630"/>
    </source>
</evidence>
<accession>X1SPC0</accession>
<comment type="cofactor">
    <cofactor evidence="1">
        <name>FAD</name>
        <dbReference type="ChEBI" id="CHEBI:57692"/>
    </cofactor>
</comment>
<protein>
    <recommendedName>
        <fullName evidence="4">FAD/NAD(P)-binding domain-containing protein</fullName>
    </recommendedName>
</protein>
<feature type="non-terminal residue" evidence="5">
    <location>
        <position position="89"/>
    </location>
</feature>
<dbReference type="EMBL" id="BARW01010827">
    <property type="protein sequence ID" value="GAI80956.1"/>
    <property type="molecule type" value="Genomic_DNA"/>
</dbReference>